<dbReference type="InterPro" id="IPR011545">
    <property type="entry name" value="DEAD/DEAH_box_helicase_dom"/>
</dbReference>
<evidence type="ECO:0000259" key="14">
    <source>
        <dbReference type="PROSITE" id="PS51194"/>
    </source>
</evidence>
<dbReference type="Gene3D" id="3.40.50.300">
    <property type="entry name" value="P-loop containing nucleotide triphosphate hydrolases"/>
    <property type="match status" value="2"/>
</dbReference>
<dbReference type="Pfam" id="PF00270">
    <property type="entry name" value="DEAD"/>
    <property type="match status" value="1"/>
</dbReference>
<protein>
    <recommendedName>
        <fullName evidence="11">ATP-dependent DNA helicase</fullName>
        <ecNumber evidence="11">5.6.2.4</ecNumber>
    </recommendedName>
</protein>
<dbReference type="PANTHER" id="PTHR13710">
    <property type="entry name" value="DNA HELICASE RECQ FAMILY MEMBER"/>
    <property type="match status" value="1"/>
</dbReference>
<evidence type="ECO:0000256" key="11">
    <source>
        <dbReference type="RuleBase" id="RU364117"/>
    </source>
</evidence>
<dbReference type="Pfam" id="PF00271">
    <property type="entry name" value="Helicase_C"/>
    <property type="match status" value="1"/>
</dbReference>
<evidence type="ECO:0000259" key="13">
    <source>
        <dbReference type="PROSITE" id="PS51192"/>
    </source>
</evidence>
<dbReference type="Pfam" id="PF16124">
    <property type="entry name" value="RecQ_Zn_bind"/>
    <property type="match status" value="1"/>
</dbReference>
<evidence type="ECO:0000256" key="2">
    <source>
        <dbReference type="ARBA" id="ARBA00005446"/>
    </source>
</evidence>
<dbReference type="CDD" id="cd18794">
    <property type="entry name" value="SF2_C_RecQ"/>
    <property type="match status" value="1"/>
</dbReference>
<feature type="region of interest" description="Disordered" evidence="12">
    <location>
        <begin position="757"/>
        <end position="802"/>
    </location>
</feature>
<comment type="catalytic activity">
    <reaction evidence="11">
        <text>ATP + H2O = ADP + phosphate + H(+)</text>
        <dbReference type="Rhea" id="RHEA:13065"/>
        <dbReference type="ChEBI" id="CHEBI:15377"/>
        <dbReference type="ChEBI" id="CHEBI:15378"/>
        <dbReference type="ChEBI" id="CHEBI:30616"/>
        <dbReference type="ChEBI" id="CHEBI:43474"/>
        <dbReference type="ChEBI" id="CHEBI:456216"/>
    </reaction>
</comment>
<proteinExistence type="inferred from homology"/>
<keyword evidence="4 11" id="KW-0378">Hydrolase</keyword>
<feature type="region of interest" description="Disordered" evidence="12">
    <location>
        <begin position="95"/>
        <end position="118"/>
    </location>
</feature>
<dbReference type="GO" id="GO:0043138">
    <property type="term" value="F:3'-5' DNA helicase activity"/>
    <property type="evidence" value="ECO:0007669"/>
    <property type="project" value="UniProtKB-EC"/>
</dbReference>
<dbReference type="GO" id="GO:0000724">
    <property type="term" value="P:double-strand break repair via homologous recombination"/>
    <property type="evidence" value="ECO:0007669"/>
    <property type="project" value="TreeGrafter"/>
</dbReference>
<evidence type="ECO:0000256" key="9">
    <source>
        <dbReference type="ARBA" id="ARBA00023242"/>
    </source>
</evidence>
<dbReference type="EMBL" id="BLIY01000017">
    <property type="protein sequence ID" value="GFE54839.1"/>
    <property type="molecule type" value="Genomic_DNA"/>
</dbReference>
<dbReference type="NCBIfam" id="TIGR00614">
    <property type="entry name" value="recQ_fam"/>
    <property type="match status" value="1"/>
</dbReference>
<dbReference type="GO" id="GO:0005524">
    <property type="term" value="F:ATP binding"/>
    <property type="evidence" value="ECO:0007669"/>
    <property type="project" value="UniProtKB-KW"/>
</dbReference>
<dbReference type="SUPFAM" id="SSF52540">
    <property type="entry name" value="P-loop containing nucleoside triphosphate hydrolases"/>
    <property type="match status" value="1"/>
</dbReference>
<comment type="subcellular location">
    <subcellularLocation>
        <location evidence="1 11">Nucleus</location>
    </subcellularLocation>
</comment>
<keyword evidence="5 11" id="KW-0347">Helicase</keyword>
<keyword evidence="16" id="KW-1185">Reference proteome</keyword>
<dbReference type="PROSITE" id="PS51194">
    <property type="entry name" value="HELICASE_CTER"/>
    <property type="match status" value="1"/>
</dbReference>
<dbReference type="InterPro" id="IPR002464">
    <property type="entry name" value="DNA/RNA_helicase_DEAH_CS"/>
</dbReference>
<dbReference type="GO" id="GO:0009378">
    <property type="term" value="F:four-way junction helicase activity"/>
    <property type="evidence" value="ECO:0007669"/>
    <property type="project" value="TreeGrafter"/>
</dbReference>
<dbReference type="Proteomes" id="UP001057455">
    <property type="component" value="Unassembled WGS sequence"/>
</dbReference>
<dbReference type="AlphaFoldDB" id="A0A9W5WVG2"/>
<evidence type="ECO:0000256" key="4">
    <source>
        <dbReference type="ARBA" id="ARBA00022801"/>
    </source>
</evidence>
<feature type="domain" description="Helicase ATP-binding" evidence="13">
    <location>
        <begin position="192"/>
        <end position="372"/>
    </location>
</feature>
<keyword evidence="3 11" id="KW-0547">Nucleotide-binding</keyword>
<keyword evidence="7" id="KW-0238">DNA-binding</keyword>
<dbReference type="PANTHER" id="PTHR13710:SF153">
    <property type="entry name" value="RECQ-LIKE DNA HELICASE BLM"/>
    <property type="match status" value="1"/>
</dbReference>
<evidence type="ECO:0000256" key="6">
    <source>
        <dbReference type="ARBA" id="ARBA00022840"/>
    </source>
</evidence>
<evidence type="ECO:0000256" key="8">
    <source>
        <dbReference type="ARBA" id="ARBA00023235"/>
    </source>
</evidence>
<organism evidence="15 16">
    <name type="scientific">Babesia ovis</name>
    <dbReference type="NCBI Taxonomy" id="5869"/>
    <lineage>
        <taxon>Eukaryota</taxon>
        <taxon>Sar</taxon>
        <taxon>Alveolata</taxon>
        <taxon>Apicomplexa</taxon>
        <taxon>Aconoidasida</taxon>
        <taxon>Piroplasmida</taxon>
        <taxon>Babesiidae</taxon>
        <taxon>Babesia</taxon>
    </lineage>
</organism>
<dbReference type="CDD" id="cd17920">
    <property type="entry name" value="DEXHc_RecQ"/>
    <property type="match status" value="1"/>
</dbReference>
<feature type="region of interest" description="Disordered" evidence="12">
    <location>
        <begin position="709"/>
        <end position="732"/>
    </location>
</feature>
<reference evidence="15" key="1">
    <citation type="submission" date="2019-12" db="EMBL/GenBank/DDBJ databases">
        <title>Genome sequence of Babesia ovis.</title>
        <authorList>
            <person name="Yamagishi J."/>
            <person name="Sevinc F."/>
            <person name="Xuan X."/>
        </authorList>
    </citation>
    <scope>NUCLEOTIDE SEQUENCE</scope>
    <source>
        <strain evidence="15">Selcuk</strain>
    </source>
</reference>
<gene>
    <name evidence="15" type="ORF">BaOVIS_022430</name>
</gene>
<dbReference type="PROSITE" id="PS51192">
    <property type="entry name" value="HELICASE_ATP_BIND_1"/>
    <property type="match status" value="1"/>
</dbReference>
<dbReference type="InterPro" id="IPR001650">
    <property type="entry name" value="Helicase_C-like"/>
</dbReference>
<dbReference type="EC" id="5.6.2.4" evidence="11"/>
<sequence>MVVDMNSSYSGTQVVNNYDDFVELLSDTTARGLDEGTRKEHRGICDNTPDRFYSLKIDELLQFDPGIYLEGPHKTVPFKHRTSVHRYKLSHVLESGSRKGHGGSQGKLTHSQYDDNDDNDQEYFGFSTAESSTKERYKYVLPRDEVAPAPYEAVCVNSEDWLGQFEWTDEVNRINQEVFKNASFRPKQLEVINCILSKRDTFVLIPTGGGKSLCFQLPVVYDQTVGNRGVTVVIMPLVSLIQDQIKRLTALGIPCHALIGEISRSDREVVFRDMHSDSGTPFILYVTPERITTSKALLNAFRYLEKQNRLARFVIDEAHCVSQWGNDFRPDYKEMGLLKHEFPQVPVCAFTATATPQVIADVCNELRLKSPTIFKSNFNRPNLRYEVMNKDRNADKAMHQLVELLNTRFKGMCGIIYCLSCHEVEKVAEMLSTQMTVAPYHAQMHMDMRTSYYNQWISGSIDVMVATLAFGMGIDKSDVRFVIHFSIPKSIENYFQESGRAGRDGRTAWCIIFYLFHDTRRLLTLSMQPNQSGTTQQEQVSRKNILSVAAYCESGYMCRRKVLLEYFGETLQGRCMVPCDVCSSGVDGKFVARDCQREAMQICTGLFNQSRQDQRGSVHTMLTLHKLLLQRKTAVHPLSGYLRTMGFSSEGAMVLLKRMIMHQLLIERVTRTTQQKYPTFYIRVNSQFRSHLHYMRDMKFPINPQPFLIPGSLDTRSDTTNKRKRPYTTKNTEGGVENVAMTKQPAIKRATTTVRVKKQTTSTKANKEGMPRVKKEGTSKKTKKVGTTPRIKKPITFTKTKR</sequence>
<dbReference type="GO" id="GO:0005694">
    <property type="term" value="C:chromosome"/>
    <property type="evidence" value="ECO:0007669"/>
    <property type="project" value="TreeGrafter"/>
</dbReference>
<dbReference type="OrthoDB" id="10261556at2759"/>
<dbReference type="SMART" id="SM00487">
    <property type="entry name" value="DEXDc"/>
    <property type="match status" value="1"/>
</dbReference>
<name>A0A9W5WVG2_BABOV</name>
<keyword evidence="8" id="KW-0413">Isomerase</keyword>
<dbReference type="InterPro" id="IPR027417">
    <property type="entry name" value="P-loop_NTPase"/>
</dbReference>
<feature type="domain" description="Helicase C-terminal" evidence="14">
    <location>
        <begin position="397"/>
        <end position="546"/>
    </location>
</feature>
<evidence type="ECO:0000313" key="15">
    <source>
        <dbReference type="EMBL" id="GFE54839.1"/>
    </source>
</evidence>
<dbReference type="SMART" id="SM00490">
    <property type="entry name" value="HELICc"/>
    <property type="match status" value="1"/>
</dbReference>
<evidence type="ECO:0000256" key="5">
    <source>
        <dbReference type="ARBA" id="ARBA00022806"/>
    </source>
</evidence>
<dbReference type="InterPro" id="IPR036388">
    <property type="entry name" value="WH-like_DNA-bd_sf"/>
</dbReference>
<evidence type="ECO:0000256" key="12">
    <source>
        <dbReference type="SAM" id="MobiDB-lite"/>
    </source>
</evidence>
<dbReference type="InterPro" id="IPR032284">
    <property type="entry name" value="RecQ_Zn-bd"/>
</dbReference>
<dbReference type="Gene3D" id="1.10.10.10">
    <property type="entry name" value="Winged helix-like DNA-binding domain superfamily/Winged helix DNA-binding domain"/>
    <property type="match status" value="1"/>
</dbReference>
<keyword evidence="9 11" id="KW-0539">Nucleus</keyword>
<evidence type="ECO:0000256" key="1">
    <source>
        <dbReference type="ARBA" id="ARBA00004123"/>
    </source>
</evidence>
<accession>A0A9W5WVG2</accession>
<evidence type="ECO:0000256" key="7">
    <source>
        <dbReference type="ARBA" id="ARBA00023125"/>
    </source>
</evidence>
<dbReference type="InterPro" id="IPR004589">
    <property type="entry name" value="DNA_helicase_ATP-dep_RecQ"/>
</dbReference>
<evidence type="ECO:0000256" key="3">
    <source>
        <dbReference type="ARBA" id="ARBA00022741"/>
    </source>
</evidence>
<comment type="caution">
    <text evidence="15">The sequence shown here is derived from an EMBL/GenBank/DDBJ whole genome shotgun (WGS) entry which is preliminary data.</text>
</comment>
<comment type="similarity">
    <text evidence="2 11">Belongs to the helicase family. RecQ subfamily.</text>
</comment>
<dbReference type="InterPro" id="IPR014001">
    <property type="entry name" value="Helicase_ATP-bd"/>
</dbReference>
<dbReference type="GO" id="GO:0016787">
    <property type="term" value="F:hydrolase activity"/>
    <property type="evidence" value="ECO:0007669"/>
    <property type="project" value="UniProtKB-KW"/>
</dbReference>
<evidence type="ECO:0000313" key="16">
    <source>
        <dbReference type="Proteomes" id="UP001057455"/>
    </source>
</evidence>
<evidence type="ECO:0000256" key="10">
    <source>
        <dbReference type="ARBA" id="ARBA00034617"/>
    </source>
</evidence>
<dbReference type="GO" id="GO:0005737">
    <property type="term" value="C:cytoplasm"/>
    <property type="evidence" value="ECO:0007669"/>
    <property type="project" value="TreeGrafter"/>
</dbReference>
<keyword evidence="6 11" id="KW-0067">ATP-binding</keyword>
<dbReference type="GO" id="GO:0005634">
    <property type="term" value="C:nucleus"/>
    <property type="evidence" value="ECO:0007669"/>
    <property type="project" value="UniProtKB-SubCell"/>
</dbReference>
<dbReference type="GO" id="GO:0003677">
    <property type="term" value="F:DNA binding"/>
    <property type="evidence" value="ECO:0007669"/>
    <property type="project" value="UniProtKB-KW"/>
</dbReference>
<comment type="catalytic activity">
    <reaction evidence="10 11">
        <text>Couples ATP hydrolysis with the unwinding of duplex DNA by translocating in the 3'-5' direction.</text>
        <dbReference type="EC" id="5.6.2.4"/>
    </reaction>
</comment>
<feature type="compositionally biased region" description="Basic and acidic residues" evidence="12">
    <location>
        <begin position="765"/>
        <end position="779"/>
    </location>
</feature>
<dbReference type="FunFam" id="3.40.50.300:FF:000296">
    <property type="entry name" value="ATP-dependent DNA helicase RecQ"/>
    <property type="match status" value="1"/>
</dbReference>
<dbReference type="PROSITE" id="PS00690">
    <property type="entry name" value="DEAH_ATP_HELICASE"/>
    <property type="match status" value="1"/>
</dbReference>